<dbReference type="Pfam" id="PF19514">
    <property type="entry name" value="MobC_2"/>
    <property type="match status" value="1"/>
</dbReference>
<organism evidence="2 3">
    <name type="scientific">Moheibacter lacus</name>
    <dbReference type="NCBI Taxonomy" id="2745851"/>
    <lineage>
        <taxon>Bacteria</taxon>
        <taxon>Pseudomonadati</taxon>
        <taxon>Bacteroidota</taxon>
        <taxon>Flavobacteriia</taxon>
        <taxon>Flavobacteriales</taxon>
        <taxon>Weeksellaceae</taxon>
        <taxon>Moheibacter</taxon>
    </lineage>
</organism>
<dbReference type="InterPro" id="IPR045788">
    <property type="entry name" value="MobC_2"/>
</dbReference>
<dbReference type="AlphaFoldDB" id="A0A838ZTP2"/>
<evidence type="ECO:0000313" key="3">
    <source>
        <dbReference type="Proteomes" id="UP000552241"/>
    </source>
</evidence>
<evidence type="ECO:0000313" key="2">
    <source>
        <dbReference type="EMBL" id="MBA5630356.1"/>
    </source>
</evidence>
<feature type="coiled-coil region" evidence="1">
    <location>
        <begin position="112"/>
        <end position="139"/>
    </location>
</feature>
<gene>
    <name evidence="2" type="ORF">HU137_11285</name>
</gene>
<name>A0A838ZTP2_9FLAO</name>
<dbReference type="EMBL" id="JACDZE010000004">
    <property type="protein sequence ID" value="MBA5630356.1"/>
    <property type="molecule type" value="Genomic_DNA"/>
</dbReference>
<proteinExistence type="predicted"/>
<keyword evidence="1" id="KW-0175">Coiled coil</keyword>
<keyword evidence="3" id="KW-1185">Reference proteome</keyword>
<evidence type="ECO:0000256" key="1">
    <source>
        <dbReference type="SAM" id="Coils"/>
    </source>
</evidence>
<reference evidence="2 3" key="1">
    <citation type="submission" date="2020-07" db="EMBL/GenBank/DDBJ databases">
        <title>Moheibacter lacus sp. nov., a member of the family Flavobacteriaceae isolated from freshwater lake sediment.</title>
        <authorList>
            <person name="Liu Y."/>
        </authorList>
    </citation>
    <scope>NUCLEOTIDE SEQUENCE [LARGE SCALE GENOMIC DNA]</scope>
    <source>
        <strain evidence="2 3">BDHS18</strain>
    </source>
</reference>
<evidence type="ECO:0008006" key="4">
    <source>
        <dbReference type="Google" id="ProtNLM"/>
    </source>
</evidence>
<accession>A0A838ZTP2</accession>
<sequence length="139" mass="16633">MNTVKKHKGGRKPKKHPSIYRYAFRLNEQENLKFLKMFRASGMNTKARFIVLVLFEKEIKTVKLDWGTMEFHTLLTHLFNQFRSVALNYNQVVKILHQNFTPAKAEFFLKKLEKQTIELKTISENILRLTEELKKHIRK</sequence>
<comment type="caution">
    <text evidence="2">The sequence shown here is derived from an EMBL/GenBank/DDBJ whole genome shotgun (WGS) entry which is preliminary data.</text>
</comment>
<protein>
    <recommendedName>
        <fullName evidence="4">MobA protein</fullName>
    </recommendedName>
</protein>
<dbReference type="NCBIfam" id="NF041324">
    <property type="entry name" value="Bacteroid_MobA"/>
    <property type="match status" value="1"/>
</dbReference>
<dbReference type="Proteomes" id="UP000552241">
    <property type="component" value="Unassembled WGS sequence"/>
</dbReference>